<name>A0A0L0D105_THETB</name>
<evidence type="ECO:0000256" key="6">
    <source>
        <dbReference type="SAM" id="MobiDB-lite"/>
    </source>
</evidence>
<dbReference type="SMART" id="SM00534">
    <property type="entry name" value="MUTSac"/>
    <property type="match status" value="1"/>
</dbReference>
<evidence type="ECO:0000313" key="8">
    <source>
        <dbReference type="EMBL" id="KNC45906.1"/>
    </source>
</evidence>
<evidence type="ECO:0000256" key="5">
    <source>
        <dbReference type="ARBA" id="ARBA00023254"/>
    </source>
</evidence>
<keyword evidence="5" id="KW-0469">Meiosis</keyword>
<dbReference type="Pfam" id="PF00488">
    <property type="entry name" value="MutS_V"/>
    <property type="match status" value="1"/>
</dbReference>
<reference evidence="8 9" key="1">
    <citation type="submission" date="2010-05" db="EMBL/GenBank/DDBJ databases">
        <title>The Genome Sequence of Thecamonas trahens ATCC 50062.</title>
        <authorList>
            <consortium name="The Broad Institute Genome Sequencing Platform"/>
            <person name="Russ C."/>
            <person name="Cuomo C."/>
            <person name="Shea T."/>
            <person name="Young S.K."/>
            <person name="Zeng Q."/>
            <person name="Koehrsen M."/>
            <person name="Haas B."/>
            <person name="Borodovsky M."/>
            <person name="Guigo R."/>
            <person name="Alvarado L."/>
            <person name="Berlin A."/>
            <person name="Bochicchio J."/>
            <person name="Borenstein D."/>
            <person name="Chapman S."/>
            <person name="Chen Z."/>
            <person name="Freedman E."/>
            <person name="Gellesch M."/>
            <person name="Goldberg J."/>
            <person name="Griggs A."/>
            <person name="Gujja S."/>
            <person name="Heilman E."/>
            <person name="Heiman D."/>
            <person name="Hepburn T."/>
            <person name="Howarth C."/>
            <person name="Jen D."/>
            <person name="Larson L."/>
            <person name="Mehta T."/>
            <person name="Park D."/>
            <person name="Pearson M."/>
            <person name="Roberts A."/>
            <person name="Saif S."/>
            <person name="Shenoy N."/>
            <person name="Sisk P."/>
            <person name="Stolte C."/>
            <person name="Sykes S."/>
            <person name="Thomson T."/>
            <person name="Walk T."/>
            <person name="White J."/>
            <person name="Yandava C."/>
            <person name="Burger G."/>
            <person name="Gray M.W."/>
            <person name="Holland P.W.H."/>
            <person name="King N."/>
            <person name="Lang F.B.F."/>
            <person name="Roger A.J."/>
            <person name="Ruiz-Trillo I."/>
            <person name="Lander E."/>
            <person name="Nusbaum C."/>
        </authorList>
    </citation>
    <scope>NUCLEOTIDE SEQUENCE [LARGE SCALE GENOMIC DNA]</scope>
    <source>
        <strain evidence="8 9">ATCC 50062</strain>
    </source>
</reference>
<dbReference type="GO" id="GO:0005634">
    <property type="term" value="C:nucleus"/>
    <property type="evidence" value="ECO:0007669"/>
    <property type="project" value="TreeGrafter"/>
</dbReference>
<evidence type="ECO:0000259" key="7">
    <source>
        <dbReference type="PROSITE" id="PS00486"/>
    </source>
</evidence>
<dbReference type="SUPFAM" id="SSF52540">
    <property type="entry name" value="P-loop containing nucleoside triphosphate hydrolases"/>
    <property type="match status" value="1"/>
</dbReference>
<dbReference type="GO" id="GO:0005524">
    <property type="term" value="F:ATP binding"/>
    <property type="evidence" value="ECO:0007669"/>
    <property type="project" value="UniProtKB-KW"/>
</dbReference>
<dbReference type="GO" id="GO:0140664">
    <property type="term" value="F:ATP-dependent DNA damage sensor activity"/>
    <property type="evidence" value="ECO:0007669"/>
    <property type="project" value="InterPro"/>
</dbReference>
<dbReference type="Proteomes" id="UP000054408">
    <property type="component" value="Unassembled WGS sequence"/>
</dbReference>
<evidence type="ECO:0000256" key="1">
    <source>
        <dbReference type="ARBA" id="ARBA00006271"/>
    </source>
</evidence>
<dbReference type="AlphaFoldDB" id="A0A0L0D105"/>
<dbReference type="SUPFAM" id="SSF53150">
    <property type="entry name" value="DNA repair protein MutS, domain II"/>
    <property type="match status" value="1"/>
</dbReference>
<feature type="compositionally biased region" description="Basic residues" evidence="6">
    <location>
        <begin position="65"/>
        <end position="77"/>
    </location>
</feature>
<sequence>MDEMQGMEGFTLEQTPGVVAASVSRGRPATAMVYPPRARSLASQTPGSARLRSRSTTSAGSQTSSRRRTRSPARPRTRGAAADEPFFIVALAENTKRELGVAALDLRSGRALLHQFSDSYAYMSSLAKMQLYTPREVLLCDTVSEGLATALSAGLAHSDADGGQPAKLVKVARKYFSDTAGVLTITELAIPSTKVVATREATKYLALAAFAALIKYAEFMHSLHFAPSSLAVRFVPEDGTLAMTRSTMLALELVTNARTASSSRASRAVASAAAAASSKPLATLLALVNYTVTKMGFRLLRANMLAPPNDVDTIGTRSDTVDLILAHEHMAGALQASLRSLTASGSLDLDHLVGVLVLCQKMQGADSAPPPPSTLHAPSPGTVITSLLALRTVLDGLPPLVTALAPGEASPLLAAIRTNASSTPLAKLHGHLQRMLTPDASYVRAPAAARIQTCFAIATGIDGLLDVSRTIFSASLDDIQAHVTDLVERHPHLPSLRLAWTKRRSFHLTLAAKDAPSGPDLLPDVFICVSRVSKTRYIMTTAVLDQLAARNTESELEIYLMSTKVAEGMLAYVRSAAGALYKLSESLALLDMLVSFAAYAAEAPVHHTRPHLAADGPLVLPHARHPIRELTSPTPWVANSVFSDQMVASFALITGPNMAGKSAYLRTTALCAVMAHMGMRIPAGDGAALPLLSALHTRFGTEDCLEANASAFTVEMREMAHILELATPASLVLVDELGRGTSTADGLGIALAVAEALLATRAHTLFVTHFRLMALLPLVNLNARLLLALPPPLTTGDAAPSSPYAMTAPAEAEVAPGAPAPATSPPRRYGLALAAAAGLPPPLLDAAASLADALEGMRLASLLRSQRTEALTACAHRRARAARYHLRALSMVLAPGSALALPARRSFVTATQAALAELRT</sequence>
<gene>
    <name evidence="8" type="ORF">AMSG_00020</name>
</gene>
<dbReference type="Gene3D" id="1.10.1420.10">
    <property type="match status" value="2"/>
</dbReference>
<dbReference type="InterPro" id="IPR045076">
    <property type="entry name" value="MutS"/>
</dbReference>
<feature type="region of interest" description="Disordered" evidence="6">
    <location>
        <begin position="1"/>
        <end position="79"/>
    </location>
</feature>
<dbReference type="SUPFAM" id="SSF48334">
    <property type="entry name" value="DNA repair protein MutS, domain III"/>
    <property type="match status" value="1"/>
</dbReference>
<dbReference type="GO" id="GO:0007131">
    <property type="term" value="P:reciprocal meiotic recombination"/>
    <property type="evidence" value="ECO:0007669"/>
    <property type="project" value="TreeGrafter"/>
</dbReference>
<protein>
    <submittedName>
        <fullName evidence="8">MutS domain III family protein</fullName>
    </submittedName>
</protein>
<feature type="domain" description="DNA mismatch repair proteins mutS family" evidence="7">
    <location>
        <begin position="730"/>
        <end position="746"/>
    </location>
</feature>
<dbReference type="OMA" id="KMTMLYK"/>
<dbReference type="InterPro" id="IPR007696">
    <property type="entry name" value="DNA_mismatch_repair_MutS_core"/>
</dbReference>
<dbReference type="eggNOG" id="KOG0220">
    <property type="taxonomic scope" value="Eukaryota"/>
</dbReference>
<keyword evidence="3" id="KW-0067">ATP-binding</keyword>
<evidence type="ECO:0000256" key="3">
    <source>
        <dbReference type="ARBA" id="ARBA00022840"/>
    </source>
</evidence>
<accession>A0A0L0D105</accession>
<organism evidence="8 9">
    <name type="scientific">Thecamonas trahens ATCC 50062</name>
    <dbReference type="NCBI Taxonomy" id="461836"/>
    <lineage>
        <taxon>Eukaryota</taxon>
        <taxon>Apusozoa</taxon>
        <taxon>Apusomonadida</taxon>
        <taxon>Apusomonadidae</taxon>
        <taxon>Thecamonas</taxon>
    </lineage>
</organism>
<dbReference type="InterPro" id="IPR000432">
    <property type="entry name" value="DNA_mismatch_repair_MutS_C"/>
</dbReference>
<dbReference type="GO" id="GO:0030983">
    <property type="term" value="F:mismatched DNA binding"/>
    <property type="evidence" value="ECO:0007669"/>
    <property type="project" value="InterPro"/>
</dbReference>
<dbReference type="InterPro" id="IPR036678">
    <property type="entry name" value="MutS_con_dom_sf"/>
</dbReference>
<keyword evidence="9" id="KW-1185">Reference proteome</keyword>
<dbReference type="InterPro" id="IPR007860">
    <property type="entry name" value="DNA_mmatch_repair_MutS_con_dom"/>
</dbReference>
<dbReference type="SMART" id="SM00533">
    <property type="entry name" value="MUTSd"/>
    <property type="match status" value="1"/>
</dbReference>
<proteinExistence type="inferred from homology"/>
<dbReference type="PANTHER" id="PTHR11361">
    <property type="entry name" value="DNA MISMATCH REPAIR PROTEIN MUTS FAMILY MEMBER"/>
    <property type="match status" value="1"/>
</dbReference>
<dbReference type="STRING" id="461836.A0A0L0D105"/>
<dbReference type="InterPro" id="IPR027417">
    <property type="entry name" value="P-loop_NTPase"/>
</dbReference>
<dbReference type="PANTHER" id="PTHR11361:SF21">
    <property type="entry name" value="MUTS PROTEIN HOMOLOG 4"/>
    <property type="match status" value="1"/>
</dbReference>
<dbReference type="Gene3D" id="3.40.50.300">
    <property type="entry name" value="P-loop containing nucleotide triphosphate hydrolases"/>
    <property type="match status" value="1"/>
</dbReference>
<evidence type="ECO:0000256" key="2">
    <source>
        <dbReference type="ARBA" id="ARBA00022741"/>
    </source>
</evidence>
<dbReference type="GO" id="GO:0006298">
    <property type="term" value="P:mismatch repair"/>
    <property type="evidence" value="ECO:0007669"/>
    <property type="project" value="InterPro"/>
</dbReference>
<dbReference type="EMBL" id="GL349433">
    <property type="protein sequence ID" value="KNC45906.1"/>
    <property type="molecule type" value="Genomic_DNA"/>
</dbReference>
<comment type="similarity">
    <text evidence="1">Belongs to the DNA mismatch repair MutS family.</text>
</comment>
<keyword evidence="4" id="KW-0238">DNA-binding</keyword>
<dbReference type="GeneID" id="25559852"/>
<feature type="compositionally biased region" description="Low complexity" evidence="6">
    <location>
        <begin position="47"/>
        <end position="64"/>
    </location>
</feature>
<keyword evidence="2" id="KW-0547">Nucleotide-binding</keyword>
<dbReference type="RefSeq" id="XP_013762894.1">
    <property type="nucleotide sequence ID" value="XM_013907440.1"/>
</dbReference>
<dbReference type="Pfam" id="PF05188">
    <property type="entry name" value="MutS_II"/>
    <property type="match status" value="1"/>
</dbReference>
<dbReference type="PROSITE" id="PS00486">
    <property type="entry name" value="DNA_MISMATCH_REPAIR_2"/>
    <property type="match status" value="1"/>
</dbReference>
<dbReference type="OrthoDB" id="276261at2759"/>
<dbReference type="Pfam" id="PF05192">
    <property type="entry name" value="MutS_III"/>
    <property type="match status" value="1"/>
</dbReference>
<evidence type="ECO:0000313" key="9">
    <source>
        <dbReference type="Proteomes" id="UP000054408"/>
    </source>
</evidence>
<dbReference type="Gene3D" id="3.30.420.110">
    <property type="entry name" value="MutS, connector domain"/>
    <property type="match status" value="1"/>
</dbReference>
<dbReference type="InterPro" id="IPR036187">
    <property type="entry name" value="DNA_mismatch_repair_MutS_sf"/>
</dbReference>
<evidence type="ECO:0000256" key="4">
    <source>
        <dbReference type="ARBA" id="ARBA00023125"/>
    </source>
</evidence>